<feature type="compositionally biased region" description="Basic and acidic residues" evidence="1">
    <location>
        <begin position="265"/>
        <end position="315"/>
    </location>
</feature>
<keyword evidence="2" id="KW-1185">Reference proteome</keyword>
<feature type="compositionally biased region" description="Basic and acidic residues" evidence="1">
    <location>
        <begin position="171"/>
        <end position="210"/>
    </location>
</feature>
<dbReference type="KEGG" id="dci:103520224"/>
<dbReference type="PANTHER" id="PTHR10974">
    <property type="entry name" value="FI08016P-RELATED"/>
    <property type="match status" value="1"/>
</dbReference>
<gene>
    <name evidence="3" type="primary">LOC103520224</name>
</gene>
<name>A0A3Q0JFH3_DIACI</name>
<reference evidence="3" key="1">
    <citation type="submission" date="2025-08" db="UniProtKB">
        <authorList>
            <consortium name="RefSeq"/>
        </authorList>
    </citation>
    <scope>IDENTIFICATION</scope>
</reference>
<feature type="region of interest" description="Disordered" evidence="1">
    <location>
        <begin position="262"/>
        <end position="320"/>
    </location>
</feature>
<dbReference type="Proteomes" id="UP000079169">
    <property type="component" value="Unplaced"/>
</dbReference>
<sequence>MVRLTHAANTSEPQLEIDKQAGRKYVKPDVMCCYEIVHRVPHTDDKIKKDKAVCFKSTAKLPNATQMVTVSCSQYFKTMKLRPKRNIVYENFFYILLLTDSVREKMKKQDEKRKTESSEAEGKVERSSPETRDRVERSIDERNKDRAGKTTNEENAEKNPKVAENQTVRDTFLKDKPGENNLPDKEINKTELDSKDPTSHVSSREMKPEAMRAASDESLVNDVQEQRSAKVAGCTGLQCDLEGPALLKVGRGKSGKASLVSDVQEQFKEPQEGKSDPNETRNRRYRREPQSDTTHKKEHRSDKRYRRESQTDTNHKRDHRSVIVDAIRSKLKDIAGTVETAPVEVQEEDLSLLIIGIDSISRLNMIRSLPKTRKFLQETGWFELEGFNKVGENTLPNLVVMLSGKLEQVFFLEV</sequence>
<feature type="compositionally biased region" description="Basic and acidic residues" evidence="1">
    <location>
        <begin position="108"/>
        <end position="161"/>
    </location>
</feature>
<protein>
    <submittedName>
        <fullName evidence="3">Uncharacterized protein LOC103520224</fullName>
    </submittedName>
</protein>
<evidence type="ECO:0000313" key="3">
    <source>
        <dbReference type="RefSeq" id="XP_026687232.1"/>
    </source>
</evidence>
<dbReference type="GeneID" id="103520224"/>
<dbReference type="Pfam" id="PF02995">
    <property type="entry name" value="DUF229"/>
    <property type="match status" value="1"/>
</dbReference>
<dbReference type="GO" id="GO:0005615">
    <property type="term" value="C:extracellular space"/>
    <property type="evidence" value="ECO:0007669"/>
    <property type="project" value="TreeGrafter"/>
</dbReference>
<dbReference type="AlphaFoldDB" id="A0A3Q0JFH3"/>
<dbReference type="InterPro" id="IPR004245">
    <property type="entry name" value="DUF229"/>
</dbReference>
<evidence type="ECO:0000313" key="2">
    <source>
        <dbReference type="Proteomes" id="UP000079169"/>
    </source>
</evidence>
<dbReference type="RefSeq" id="XP_026687232.1">
    <property type="nucleotide sequence ID" value="XM_026831431.1"/>
</dbReference>
<accession>A0A3Q0JFH3</accession>
<proteinExistence type="predicted"/>
<dbReference type="PANTHER" id="PTHR10974:SF1">
    <property type="entry name" value="FI08016P-RELATED"/>
    <property type="match status" value="1"/>
</dbReference>
<evidence type="ECO:0000256" key="1">
    <source>
        <dbReference type="SAM" id="MobiDB-lite"/>
    </source>
</evidence>
<feature type="region of interest" description="Disordered" evidence="1">
    <location>
        <begin position="108"/>
        <end position="218"/>
    </location>
</feature>
<dbReference type="STRING" id="121845.A0A3Q0JFH3"/>
<dbReference type="PaxDb" id="121845-A0A3Q0JFH3"/>
<organism evidence="2 3">
    <name type="scientific">Diaphorina citri</name>
    <name type="common">Asian citrus psyllid</name>
    <dbReference type="NCBI Taxonomy" id="121845"/>
    <lineage>
        <taxon>Eukaryota</taxon>
        <taxon>Metazoa</taxon>
        <taxon>Ecdysozoa</taxon>
        <taxon>Arthropoda</taxon>
        <taxon>Hexapoda</taxon>
        <taxon>Insecta</taxon>
        <taxon>Pterygota</taxon>
        <taxon>Neoptera</taxon>
        <taxon>Paraneoptera</taxon>
        <taxon>Hemiptera</taxon>
        <taxon>Sternorrhyncha</taxon>
        <taxon>Psylloidea</taxon>
        <taxon>Psyllidae</taxon>
        <taxon>Diaphorininae</taxon>
        <taxon>Diaphorina</taxon>
    </lineage>
</organism>